<dbReference type="SUPFAM" id="SSF56935">
    <property type="entry name" value="Porins"/>
    <property type="match status" value="1"/>
</dbReference>
<evidence type="ECO:0000256" key="2">
    <source>
        <dbReference type="SAM" id="SignalP"/>
    </source>
</evidence>
<organism evidence="4 5">
    <name type="scientific">Bacteroides nordii</name>
    <dbReference type="NCBI Taxonomy" id="291645"/>
    <lineage>
        <taxon>Bacteria</taxon>
        <taxon>Pseudomonadati</taxon>
        <taxon>Bacteroidota</taxon>
        <taxon>Bacteroidia</taxon>
        <taxon>Bacteroidales</taxon>
        <taxon>Bacteroidaceae</taxon>
        <taxon>Bacteroides</taxon>
    </lineage>
</organism>
<evidence type="ECO:0000313" key="5">
    <source>
        <dbReference type="Proteomes" id="UP000284379"/>
    </source>
</evidence>
<keyword evidence="2" id="KW-0732">Signal</keyword>
<dbReference type="RefSeq" id="WP_007485750.1">
    <property type="nucleotide sequence ID" value="NZ_CABJFV010000017.1"/>
</dbReference>
<keyword evidence="1" id="KW-0812">Transmembrane</keyword>
<evidence type="ECO:0000313" key="4">
    <source>
        <dbReference type="EMBL" id="RHB32901.1"/>
    </source>
</evidence>
<dbReference type="AlphaFoldDB" id="A0A413VH10"/>
<keyword evidence="1" id="KW-1134">Transmembrane beta strand</keyword>
<dbReference type="Pfam" id="PF07715">
    <property type="entry name" value="Plug"/>
    <property type="match status" value="1"/>
</dbReference>
<dbReference type="SUPFAM" id="SSF49464">
    <property type="entry name" value="Carboxypeptidase regulatory domain-like"/>
    <property type="match status" value="1"/>
</dbReference>
<dbReference type="InterPro" id="IPR039426">
    <property type="entry name" value="TonB-dep_rcpt-like"/>
</dbReference>
<comment type="subcellular location">
    <subcellularLocation>
        <location evidence="1">Cell outer membrane</location>
        <topology evidence="1">Multi-pass membrane protein</topology>
    </subcellularLocation>
</comment>
<dbReference type="InterPro" id="IPR012910">
    <property type="entry name" value="Plug_dom"/>
</dbReference>
<dbReference type="PROSITE" id="PS52016">
    <property type="entry name" value="TONB_DEPENDENT_REC_3"/>
    <property type="match status" value="1"/>
</dbReference>
<keyword evidence="1" id="KW-0472">Membrane</keyword>
<comment type="caution">
    <text evidence="4">The sequence shown here is derived from an EMBL/GenBank/DDBJ whole genome shotgun (WGS) entry which is preliminary data.</text>
</comment>
<name>A0A413VH10_9BACE</name>
<keyword evidence="1" id="KW-0813">Transport</keyword>
<dbReference type="InterPro" id="IPR008969">
    <property type="entry name" value="CarboxyPept-like_regulatory"/>
</dbReference>
<feature type="domain" description="TonB-dependent receptor plug" evidence="3">
    <location>
        <begin position="120"/>
        <end position="217"/>
    </location>
</feature>
<gene>
    <name evidence="4" type="ORF">DW888_16410</name>
</gene>
<comment type="similarity">
    <text evidence="1">Belongs to the TonB-dependent receptor family.</text>
</comment>
<dbReference type="Proteomes" id="UP000284379">
    <property type="component" value="Unassembled WGS sequence"/>
</dbReference>
<keyword evidence="1" id="KW-0998">Cell outer membrane</keyword>
<reference evidence="4 5" key="1">
    <citation type="submission" date="2018-08" db="EMBL/GenBank/DDBJ databases">
        <title>A genome reference for cultivated species of the human gut microbiota.</title>
        <authorList>
            <person name="Zou Y."/>
            <person name="Xue W."/>
            <person name="Luo G."/>
        </authorList>
    </citation>
    <scope>NUCLEOTIDE SEQUENCE [LARGE SCALE GENOMIC DNA]</scope>
    <source>
        <strain evidence="4 5">AM40-30BH</strain>
    </source>
</reference>
<dbReference type="GO" id="GO:0009279">
    <property type="term" value="C:cell outer membrane"/>
    <property type="evidence" value="ECO:0007669"/>
    <property type="project" value="UniProtKB-SubCell"/>
</dbReference>
<dbReference type="EMBL" id="QSGO01000017">
    <property type="protein sequence ID" value="RHB32901.1"/>
    <property type="molecule type" value="Genomic_DNA"/>
</dbReference>
<proteinExistence type="inferred from homology"/>
<dbReference type="Gene3D" id="2.170.130.10">
    <property type="entry name" value="TonB-dependent receptor, plug domain"/>
    <property type="match status" value="1"/>
</dbReference>
<dbReference type="InterPro" id="IPR037066">
    <property type="entry name" value="Plug_dom_sf"/>
</dbReference>
<evidence type="ECO:0000256" key="1">
    <source>
        <dbReference type="PROSITE-ProRule" id="PRU01360"/>
    </source>
</evidence>
<accession>A0A413VH10</accession>
<protein>
    <recommendedName>
        <fullName evidence="3">TonB-dependent receptor plug domain-containing protein</fullName>
    </recommendedName>
</protein>
<evidence type="ECO:0000259" key="3">
    <source>
        <dbReference type="Pfam" id="PF07715"/>
    </source>
</evidence>
<sequence>MKNLLLFIFILAFSWPVVAQNSNDTIVGRLVDAKGKAIRKALVSVKDVKAETDRYGIFQLNNVSLRDILTVILPKTEKEVQVSVNGIAYPNIALGPEISVTEDKGEIMKLMLRSLRRSRSVSSTIVVTGEELAATGESNLFNALAGKVPGFTVVMKDNGDISAQLRGSTSISLDTSPLYLLDGTQVERLDNVNINDIKKVEISKDSNMYGAKGANGVIAVTLK</sequence>
<feature type="chain" id="PRO_5019437070" description="TonB-dependent receptor plug domain-containing protein" evidence="2">
    <location>
        <begin position="20"/>
        <end position="223"/>
    </location>
</feature>
<feature type="signal peptide" evidence="2">
    <location>
        <begin position="1"/>
        <end position="19"/>
    </location>
</feature>